<name>A0A6C0DSN9_9ZZZZ</name>
<feature type="region of interest" description="Disordered" evidence="11">
    <location>
        <begin position="330"/>
        <end position="357"/>
    </location>
</feature>
<evidence type="ECO:0000256" key="4">
    <source>
        <dbReference type="ARBA" id="ARBA00022676"/>
    </source>
</evidence>
<dbReference type="EMBL" id="MN739650">
    <property type="protein sequence ID" value="QHT18205.1"/>
    <property type="molecule type" value="Genomic_DNA"/>
</dbReference>
<feature type="compositionally biased region" description="Polar residues" evidence="11">
    <location>
        <begin position="332"/>
        <end position="344"/>
    </location>
</feature>
<keyword evidence="5" id="KW-0808">Transferase</keyword>
<feature type="compositionally biased region" description="Basic residues" evidence="11">
    <location>
        <begin position="347"/>
        <end position="357"/>
    </location>
</feature>
<evidence type="ECO:0000313" key="14">
    <source>
        <dbReference type="EMBL" id="QHT18205.1"/>
    </source>
</evidence>
<evidence type="ECO:0000256" key="6">
    <source>
        <dbReference type="ARBA" id="ARBA00022692"/>
    </source>
</evidence>
<feature type="domain" description="Galactosyltransferase C-terminal" evidence="12">
    <location>
        <begin position="202"/>
        <end position="254"/>
    </location>
</feature>
<evidence type="ECO:0008006" key="15">
    <source>
        <dbReference type="Google" id="ProtNLM"/>
    </source>
</evidence>
<evidence type="ECO:0000256" key="5">
    <source>
        <dbReference type="ARBA" id="ARBA00022679"/>
    </source>
</evidence>
<dbReference type="AlphaFoldDB" id="A0A6C0DSN9"/>
<dbReference type="InterPro" id="IPR003859">
    <property type="entry name" value="Galactosyl_T"/>
</dbReference>
<dbReference type="Gene3D" id="3.90.550.10">
    <property type="entry name" value="Spore Coat Polysaccharide Biosynthesis Protein SpsA, Chain A"/>
    <property type="match status" value="1"/>
</dbReference>
<evidence type="ECO:0000259" key="13">
    <source>
        <dbReference type="Pfam" id="PF13733"/>
    </source>
</evidence>
<dbReference type="GO" id="GO:0005975">
    <property type="term" value="P:carbohydrate metabolic process"/>
    <property type="evidence" value="ECO:0007669"/>
    <property type="project" value="InterPro"/>
</dbReference>
<evidence type="ECO:0000256" key="7">
    <source>
        <dbReference type="ARBA" id="ARBA00022968"/>
    </source>
</evidence>
<dbReference type="PANTHER" id="PTHR19300">
    <property type="entry name" value="BETA-1,4-GALACTOSYLTRANSFERASE"/>
    <property type="match status" value="1"/>
</dbReference>
<evidence type="ECO:0000256" key="1">
    <source>
        <dbReference type="ARBA" id="ARBA00004606"/>
    </source>
</evidence>
<evidence type="ECO:0000256" key="9">
    <source>
        <dbReference type="ARBA" id="ARBA00023136"/>
    </source>
</evidence>
<evidence type="ECO:0000256" key="10">
    <source>
        <dbReference type="ARBA" id="ARBA00023180"/>
    </source>
</evidence>
<comment type="pathway">
    <text evidence="2">Protein modification; protein glycosylation.</text>
</comment>
<dbReference type="SUPFAM" id="SSF53448">
    <property type="entry name" value="Nucleotide-diphospho-sugar transferases"/>
    <property type="match status" value="1"/>
</dbReference>
<evidence type="ECO:0000256" key="3">
    <source>
        <dbReference type="ARBA" id="ARBA00005735"/>
    </source>
</evidence>
<dbReference type="InterPro" id="IPR029044">
    <property type="entry name" value="Nucleotide-diphossugar_trans"/>
</dbReference>
<keyword evidence="7" id="KW-0735">Signal-anchor</keyword>
<dbReference type="GO" id="GO:0008378">
    <property type="term" value="F:galactosyltransferase activity"/>
    <property type="evidence" value="ECO:0007669"/>
    <property type="project" value="TreeGrafter"/>
</dbReference>
<organism evidence="14">
    <name type="scientific">viral metagenome</name>
    <dbReference type="NCBI Taxonomy" id="1070528"/>
    <lineage>
        <taxon>unclassified sequences</taxon>
        <taxon>metagenomes</taxon>
        <taxon>organismal metagenomes</taxon>
    </lineage>
</organism>
<dbReference type="InterPro" id="IPR027995">
    <property type="entry name" value="Galactosyl_T_N"/>
</dbReference>
<protein>
    <recommendedName>
        <fullName evidence="15">Galactosyltransferase C-terminal domain-containing protein</fullName>
    </recommendedName>
</protein>
<keyword evidence="4" id="KW-0328">Glycosyltransferase</keyword>
<dbReference type="Pfam" id="PF02709">
    <property type="entry name" value="Glyco_transf_7C"/>
    <property type="match status" value="1"/>
</dbReference>
<dbReference type="UniPathway" id="UPA00378"/>
<accession>A0A6C0DSN9</accession>
<evidence type="ECO:0000256" key="11">
    <source>
        <dbReference type="SAM" id="MobiDB-lite"/>
    </source>
</evidence>
<proteinExistence type="inferred from homology"/>
<comment type="subcellular location">
    <subcellularLocation>
        <location evidence="1">Membrane</location>
        <topology evidence="1">Single-pass type II membrane protein</topology>
    </subcellularLocation>
</comment>
<evidence type="ECO:0000256" key="8">
    <source>
        <dbReference type="ARBA" id="ARBA00022989"/>
    </source>
</evidence>
<dbReference type="PANTHER" id="PTHR19300:SF57">
    <property type="entry name" value="BETA-1,4-N-ACETYLGALACTOSAMINYLTRANSFERASE"/>
    <property type="match status" value="1"/>
</dbReference>
<sequence>MSDNNENEHLENTLQMNNEPLVISMPDTTEIQQPISVEPLVISSPDTISIVANAPLDEEYSNQQGITIEPVLQDSSDIQSLTIEPALPEVEITEPVPLVAPKLVFIVPYRDRAQQQQFFSAHMNVILEDIPKQDYEIYYIHQADAREFNRGAMKNIGFLAMKDKYPNDYQNITFVFNDVDTMPFSKNFLNYETSAGVVKHFYGYTFALGGIVSVNGGDFEKTLGYPNFWTWGYEDNLLQKRILSAGIQIDRSQFYPIMDKNIFQMKDGITRIVNRGEFERFVADTTEGWQSITGLQYSIDDSTKFINVTAFDTGFQEKKELTRVHDLRNGSRPFQSANLMSMNSGRGRPKPKMSMRL</sequence>
<dbReference type="InterPro" id="IPR027791">
    <property type="entry name" value="Galactosyl_T_C"/>
</dbReference>
<comment type="similarity">
    <text evidence="3">Belongs to the glycosyltransferase 7 family.</text>
</comment>
<feature type="domain" description="Galactosyltransferase N-terminal" evidence="13">
    <location>
        <begin position="102"/>
        <end position="185"/>
    </location>
</feature>
<reference evidence="14" key="1">
    <citation type="journal article" date="2020" name="Nature">
        <title>Giant virus diversity and host interactions through global metagenomics.</title>
        <authorList>
            <person name="Schulz F."/>
            <person name="Roux S."/>
            <person name="Paez-Espino D."/>
            <person name="Jungbluth S."/>
            <person name="Walsh D.A."/>
            <person name="Denef V.J."/>
            <person name="McMahon K.D."/>
            <person name="Konstantinidis K.T."/>
            <person name="Eloe-Fadrosh E.A."/>
            <person name="Kyrpides N.C."/>
            <person name="Woyke T."/>
        </authorList>
    </citation>
    <scope>NUCLEOTIDE SEQUENCE</scope>
    <source>
        <strain evidence="14">GVMAG-M-3300023174-3</strain>
    </source>
</reference>
<evidence type="ECO:0000259" key="12">
    <source>
        <dbReference type="Pfam" id="PF02709"/>
    </source>
</evidence>
<dbReference type="GO" id="GO:0005794">
    <property type="term" value="C:Golgi apparatus"/>
    <property type="evidence" value="ECO:0007669"/>
    <property type="project" value="TreeGrafter"/>
</dbReference>
<keyword evidence="10" id="KW-0325">Glycoprotein</keyword>
<keyword evidence="6" id="KW-0812">Transmembrane</keyword>
<keyword evidence="8" id="KW-1133">Transmembrane helix</keyword>
<dbReference type="GO" id="GO:0016020">
    <property type="term" value="C:membrane"/>
    <property type="evidence" value="ECO:0007669"/>
    <property type="project" value="UniProtKB-SubCell"/>
</dbReference>
<dbReference type="Pfam" id="PF13733">
    <property type="entry name" value="Glyco_transf_7N"/>
    <property type="match status" value="1"/>
</dbReference>
<evidence type="ECO:0000256" key="2">
    <source>
        <dbReference type="ARBA" id="ARBA00004922"/>
    </source>
</evidence>
<keyword evidence="9" id="KW-0472">Membrane</keyword>